<evidence type="ECO:0000313" key="2">
    <source>
        <dbReference type="Proteomes" id="UP000232145"/>
    </source>
</evidence>
<proteinExistence type="predicted"/>
<dbReference type="Proteomes" id="UP000232145">
    <property type="component" value="Unassembled WGS sequence"/>
</dbReference>
<accession>A0A2N0AHR1</accession>
<comment type="caution">
    <text evidence="1">The sequence shown here is derived from an EMBL/GenBank/DDBJ whole genome shotgun (WGS) entry which is preliminary data.</text>
</comment>
<evidence type="ECO:0000313" key="1">
    <source>
        <dbReference type="EMBL" id="PJZ83814.1"/>
    </source>
</evidence>
<gene>
    <name evidence="1" type="ORF">CH364_13670</name>
</gene>
<keyword evidence="2" id="KW-1185">Reference proteome</keyword>
<dbReference type="RefSeq" id="WP_100744377.1">
    <property type="nucleotide sequence ID" value="NZ_NPDW01000002.1"/>
</dbReference>
<dbReference type="EMBL" id="NPDX01000004">
    <property type="protein sequence ID" value="PJZ83814.1"/>
    <property type="molecule type" value="Genomic_DNA"/>
</dbReference>
<dbReference type="AlphaFoldDB" id="A0A2N0AHR1"/>
<name>A0A2N0AHR1_9LEPT</name>
<dbReference type="OrthoDB" id="332930at2"/>
<sequence length="172" mass="20154">MLIGISKDHMPRIFDSEIYVSPTDDWIFRENRIDKEEILQYFRNNLHGDEKGVYIENRFGELSEHGYIRIDGFPCHVLHVEPTDSGLLFHTDDGRNYPFGEFEIYETSDGGLLGLRSTEEKIKYRFTWNAAKELSDHLEEEGESTYLEWEGVKMEVPKYLGEIPVPLPKEYS</sequence>
<organism evidence="1 2">
    <name type="scientific">Leptospira harrisiae</name>
    <dbReference type="NCBI Taxonomy" id="2023189"/>
    <lineage>
        <taxon>Bacteria</taxon>
        <taxon>Pseudomonadati</taxon>
        <taxon>Spirochaetota</taxon>
        <taxon>Spirochaetia</taxon>
        <taxon>Leptospirales</taxon>
        <taxon>Leptospiraceae</taxon>
        <taxon>Leptospira</taxon>
    </lineage>
</organism>
<protein>
    <submittedName>
        <fullName evidence="1">Uncharacterized protein</fullName>
    </submittedName>
</protein>
<reference evidence="1 2" key="1">
    <citation type="submission" date="2017-07" db="EMBL/GenBank/DDBJ databases">
        <title>Leptospira spp. isolated from tropical soils.</title>
        <authorList>
            <person name="Thibeaux R."/>
            <person name="Iraola G."/>
            <person name="Ferres I."/>
            <person name="Bierque E."/>
            <person name="Girault D."/>
            <person name="Soupe-Gilbert M.-E."/>
            <person name="Picardeau M."/>
            <person name="Goarant C."/>
        </authorList>
    </citation>
    <scope>NUCLEOTIDE SEQUENCE [LARGE SCALE GENOMIC DNA]</scope>
    <source>
        <strain evidence="1 2">FH2-B-A1</strain>
    </source>
</reference>